<reference evidence="1 2" key="1">
    <citation type="submission" date="2018-01" db="EMBL/GenBank/DDBJ databases">
        <title>Genome characterization of the sugarcane-associated fungus Trichoderma ghanense CCMA-1212 and their application in lignocelulose bioconversion.</title>
        <authorList>
            <person name="Steindorff A.S."/>
            <person name="Mendes T.D."/>
            <person name="Vilela E.S.D."/>
            <person name="Rodrigues D.S."/>
            <person name="Formighieri E.F."/>
            <person name="Melo I.S."/>
            <person name="Favaro L.C.L."/>
        </authorList>
    </citation>
    <scope>NUCLEOTIDE SEQUENCE [LARGE SCALE GENOMIC DNA]</scope>
    <source>
        <strain evidence="1 2">CCMA-1212</strain>
    </source>
</reference>
<comment type="caution">
    <text evidence="1">The sequence shown here is derived from an EMBL/GenBank/DDBJ whole genome shotgun (WGS) entry which is preliminary data.</text>
</comment>
<gene>
    <name evidence="1" type="ORF">CCMA1212_004612</name>
</gene>
<protein>
    <submittedName>
        <fullName evidence="1">Uncharacterized protein</fullName>
    </submittedName>
</protein>
<feature type="non-terminal residue" evidence="1">
    <location>
        <position position="1"/>
    </location>
</feature>
<proteinExistence type="predicted"/>
<evidence type="ECO:0000313" key="2">
    <source>
        <dbReference type="Proteomes" id="UP001642720"/>
    </source>
</evidence>
<name>A0ABY2H604_9HYPO</name>
<sequence>RWKYRYGHGQGWVQVAQGHTARHSLQALLPRVIPATRSGFGSQASAPDRSMTALTHGAGASQSYQLRAIAGKVMGRYDTNIARIAV</sequence>
<dbReference type="RefSeq" id="XP_073559290.1">
    <property type="nucleotide sequence ID" value="XM_073701910.1"/>
</dbReference>
<dbReference type="EMBL" id="PPTA01000005">
    <property type="protein sequence ID" value="TFB03089.1"/>
    <property type="molecule type" value="Genomic_DNA"/>
</dbReference>
<accession>A0ABY2H604</accession>
<evidence type="ECO:0000313" key="1">
    <source>
        <dbReference type="EMBL" id="TFB03089.1"/>
    </source>
</evidence>
<keyword evidence="2" id="KW-1185">Reference proteome</keyword>
<dbReference type="GeneID" id="300576360"/>
<organism evidence="1 2">
    <name type="scientific">Trichoderma ghanense</name>
    <dbReference type="NCBI Taxonomy" id="65468"/>
    <lineage>
        <taxon>Eukaryota</taxon>
        <taxon>Fungi</taxon>
        <taxon>Dikarya</taxon>
        <taxon>Ascomycota</taxon>
        <taxon>Pezizomycotina</taxon>
        <taxon>Sordariomycetes</taxon>
        <taxon>Hypocreomycetidae</taxon>
        <taxon>Hypocreales</taxon>
        <taxon>Hypocreaceae</taxon>
        <taxon>Trichoderma</taxon>
    </lineage>
</organism>
<dbReference type="Proteomes" id="UP001642720">
    <property type="component" value="Unassembled WGS sequence"/>
</dbReference>